<accession>A0AA36IIS9</accession>
<dbReference type="InterPro" id="IPR011989">
    <property type="entry name" value="ARM-like"/>
</dbReference>
<dbReference type="EMBL" id="CAUJNA010001713">
    <property type="protein sequence ID" value="CAJ1388570.1"/>
    <property type="molecule type" value="Genomic_DNA"/>
</dbReference>
<dbReference type="PROSITE" id="PS51257">
    <property type="entry name" value="PROKAR_LIPOPROTEIN"/>
    <property type="match status" value="1"/>
</dbReference>
<sequence>MSADRRHLAEILSFANPPAALQACVALVVHLIRNHEYVEKHAGSRNELDWDCCKRLLFADPPEFLKALHDFPGHLLDSKVSDSHVAAAEECLQTMGKAFLPQNMKRISTFGATLVEWAALAIKVFKMWQEEKTATTSALELDDFIELGAYVGGASELRLSLLCDVELLWSSLELGTEVILPAVEALEVVGHRCRDRAISALCRLLSSENLEVRRAARVALRRLEVQASELLGTLRPWRPERLDEVFAALIEFAPQEAETLEWLLFATREQPRGPDRYHALRAIETAPAGCFGASALALAPADDEGAWLVICRVAQKVAETDPAKAAELLLMQLQGAWAVSALDLALELQLDLRFQEAMVARLPTLQGQMLMAFCSRIDLANAKPQVAQALLAELARPCACEEVLMMLARCMPEEEARIIPAIRSFLAGRHASSTGAVLAAAEIAQLASAECERRSLRRQAMLALARRLAKGQKCGADLERLMQTEGLTENVQAELLLGLSSQQASVQRVCGEVFWKVVRKGDQGVVQVLMRDIQEEGLPSLQRAHLIELLGQVACPGQSDVVQALQTLAGDAQLVIREAAAGALGLCGLEDADTRELLRGLLTDPDAQVRLTSLQCLARLPHLDLPDQLLHDDATSVVLLALELSASPQLSDLVRLAAHGDPRVRALAVRRLGRVKAVGAEQALKALWAQPLPGWEVDPQVLAAREEALKALT</sequence>
<gene>
    <name evidence="1" type="ORF">EVOR1521_LOCUS14402</name>
</gene>
<protein>
    <submittedName>
        <fullName evidence="1">Uncharacterized protein</fullName>
    </submittedName>
</protein>
<dbReference type="Gene3D" id="1.25.10.10">
    <property type="entry name" value="Leucine-rich Repeat Variant"/>
    <property type="match status" value="1"/>
</dbReference>
<name>A0AA36IIS9_9DINO</name>
<evidence type="ECO:0000313" key="1">
    <source>
        <dbReference type="EMBL" id="CAJ1388570.1"/>
    </source>
</evidence>
<comment type="caution">
    <text evidence="1">The sequence shown here is derived from an EMBL/GenBank/DDBJ whole genome shotgun (WGS) entry which is preliminary data.</text>
</comment>
<evidence type="ECO:0000313" key="2">
    <source>
        <dbReference type="Proteomes" id="UP001178507"/>
    </source>
</evidence>
<reference evidence="1" key="1">
    <citation type="submission" date="2023-08" db="EMBL/GenBank/DDBJ databases">
        <authorList>
            <person name="Chen Y."/>
            <person name="Shah S."/>
            <person name="Dougan E. K."/>
            <person name="Thang M."/>
            <person name="Chan C."/>
        </authorList>
    </citation>
    <scope>NUCLEOTIDE SEQUENCE</scope>
</reference>
<dbReference type="Gene3D" id="1.20.920.60">
    <property type="match status" value="1"/>
</dbReference>
<dbReference type="InterPro" id="IPR016024">
    <property type="entry name" value="ARM-type_fold"/>
</dbReference>
<dbReference type="SUPFAM" id="SSF48371">
    <property type="entry name" value="ARM repeat"/>
    <property type="match status" value="1"/>
</dbReference>
<dbReference type="AlphaFoldDB" id="A0AA36IIS9"/>
<organism evidence="1 2">
    <name type="scientific">Effrenium voratum</name>
    <dbReference type="NCBI Taxonomy" id="2562239"/>
    <lineage>
        <taxon>Eukaryota</taxon>
        <taxon>Sar</taxon>
        <taxon>Alveolata</taxon>
        <taxon>Dinophyceae</taxon>
        <taxon>Suessiales</taxon>
        <taxon>Symbiodiniaceae</taxon>
        <taxon>Effrenium</taxon>
    </lineage>
</organism>
<dbReference type="Pfam" id="PF13646">
    <property type="entry name" value="HEAT_2"/>
    <property type="match status" value="1"/>
</dbReference>
<proteinExistence type="predicted"/>
<keyword evidence="2" id="KW-1185">Reference proteome</keyword>
<dbReference type="Proteomes" id="UP001178507">
    <property type="component" value="Unassembled WGS sequence"/>
</dbReference>